<dbReference type="AlphaFoldDB" id="A0AAD6HF89"/>
<name>A0AAD6HF89_9EURO</name>
<gene>
    <name evidence="1" type="ORF">N7493_008679</name>
</gene>
<evidence type="ECO:0000313" key="2">
    <source>
        <dbReference type="Proteomes" id="UP001215712"/>
    </source>
</evidence>
<comment type="caution">
    <text evidence="1">The sequence shown here is derived from an EMBL/GenBank/DDBJ whole genome shotgun (WGS) entry which is preliminary data.</text>
</comment>
<evidence type="ECO:0000313" key="1">
    <source>
        <dbReference type="EMBL" id="KAJ5712211.1"/>
    </source>
</evidence>
<dbReference type="Proteomes" id="UP001215712">
    <property type="component" value="Unassembled WGS sequence"/>
</dbReference>
<reference evidence="1" key="1">
    <citation type="journal article" date="2023" name="IMA Fungus">
        <title>Comparative genomic study of the Penicillium genus elucidates a diverse pangenome and 15 lateral gene transfer events.</title>
        <authorList>
            <person name="Petersen C."/>
            <person name="Sorensen T."/>
            <person name="Nielsen M.R."/>
            <person name="Sondergaard T.E."/>
            <person name="Sorensen J.L."/>
            <person name="Fitzpatrick D.A."/>
            <person name="Frisvad J.C."/>
            <person name="Nielsen K.L."/>
        </authorList>
    </citation>
    <scope>NUCLEOTIDE SEQUENCE</scope>
    <source>
        <strain evidence="1">IBT 17514</strain>
    </source>
</reference>
<sequence length="127" mass="13991">MASLYLNGNPIDVPIDDQIHKTNRRRPRATTKTIDLVGGTITPQHLGKIGSKVAATNKTKTKEFKNPVQIPHGVNAIQFSTSIFGKLLVEKKNVGRSDADGDVVMSEAPEADPWTFFNVSRTYGQVW</sequence>
<accession>A0AAD6HF89</accession>
<reference evidence="1" key="2">
    <citation type="submission" date="2023-01" db="EMBL/GenBank/DDBJ databases">
        <authorList>
            <person name="Petersen C."/>
        </authorList>
    </citation>
    <scope>NUCLEOTIDE SEQUENCE</scope>
    <source>
        <strain evidence="1">IBT 17514</strain>
    </source>
</reference>
<organism evidence="1 2">
    <name type="scientific">Penicillium malachiteum</name>
    <dbReference type="NCBI Taxonomy" id="1324776"/>
    <lineage>
        <taxon>Eukaryota</taxon>
        <taxon>Fungi</taxon>
        <taxon>Dikarya</taxon>
        <taxon>Ascomycota</taxon>
        <taxon>Pezizomycotina</taxon>
        <taxon>Eurotiomycetes</taxon>
        <taxon>Eurotiomycetidae</taxon>
        <taxon>Eurotiales</taxon>
        <taxon>Aspergillaceae</taxon>
        <taxon>Penicillium</taxon>
    </lineage>
</organism>
<dbReference type="EMBL" id="JAQJAN010000013">
    <property type="protein sequence ID" value="KAJ5712211.1"/>
    <property type="molecule type" value="Genomic_DNA"/>
</dbReference>
<keyword evidence="2" id="KW-1185">Reference proteome</keyword>
<proteinExistence type="predicted"/>
<protein>
    <submittedName>
        <fullName evidence="1">Uncharacterized protein</fullName>
    </submittedName>
</protein>